<gene>
    <name evidence="2" type="ORF">SAMN02745824_2876</name>
</gene>
<dbReference type="RefSeq" id="WP_074205827.1">
    <property type="nucleotide sequence ID" value="NZ_FSQW01000002.1"/>
</dbReference>
<dbReference type="InterPro" id="IPR009562">
    <property type="entry name" value="DUF1178"/>
</dbReference>
<dbReference type="OrthoDB" id="9799894at2"/>
<keyword evidence="3" id="KW-1185">Reference proteome</keyword>
<dbReference type="STRING" id="1123272.SAMN02745824_2876"/>
<dbReference type="AlphaFoldDB" id="A0A1N6GKJ3"/>
<sequence length="164" mass="17385">MIVFDLVCEPQGHTFEGWFGSSAEFEDQKARGLLTCPACGSLSVSKGLMAPNVSAKGNQSSRGPAREKDAGSASSSGGVSNAPAIPPEQGEILKLAAEVQAKLLEQSEWVGEEFPEKAREIHYGETDEKSVHGTATPDEVEALEEEGIEIASLPFPLTSPKSRN</sequence>
<feature type="region of interest" description="Disordered" evidence="1">
    <location>
        <begin position="51"/>
        <end position="86"/>
    </location>
</feature>
<name>A0A1N6GKJ3_9SPHN</name>
<reference evidence="3" key="1">
    <citation type="submission" date="2016-11" db="EMBL/GenBank/DDBJ databases">
        <authorList>
            <person name="Varghese N."/>
            <person name="Submissions S."/>
        </authorList>
    </citation>
    <scope>NUCLEOTIDE SEQUENCE [LARGE SCALE GENOMIC DNA]</scope>
    <source>
        <strain evidence="3">DSM 22363</strain>
    </source>
</reference>
<evidence type="ECO:0000256" key="1">
    <source>
        <dbReference type="SAM" id="MobiDB-lite"/>
    </source>
</evidence>
<feature type="compositionally biased region" description="Low complexity" evidence="1">
    <location>
        <begin position="71"/>
        <end position="82"/>
    </location>
</feature>
<evidence type="ECO:0000313" key="2">
    <source>
        <dbReference type="EMBL" id="SIO08078.1"/>
    </source>
</evidence>
<dbReference type="Proteomes" id="UP000185192">
    <property type="component" value="Unassembled WGS sequence"/>
</dbReference>
<evidence type="ECO:0000313" key="3">
    <source>
        <dbReference type="Proteomes" id="UP000185192"/>
    </source>
</evidence>
<dbReference type="Pfam" id="PF06676">
    <property type="entry name" value="DUF1178"/>
    <property type="match status" value="1"/>
</dbReference>
<organism evidence="2 3">
    <name type="scientific">Parasphingorhabdus marina DSM 22363</name>
    <dbReference type="NCBI Taxonomy" id="1123272"/>
    <lineage>
        <taxon>Bacteria</taxon>
        <taxon>Pseudomonadati</taxon>
        <taxon>Pseudomonadota</taxon>
        <taxon>Alphaproteobacteria</taxon>
        <taxon>Sphingomonadales</taxon>
        <taxon>Sphingomonadaceae</taxon>
        <taxon>Parasphingorhabdus</taxon>
    </lineage>
</organism>
<dbReference type="PIRSF" id="PIRSF032131">
    <property type="entry name" value="UCP032131"/>
    <property type="match status" value="1"/>
</dbReference>
<proteinExistence type="predicted"/>
<accession>A0A1N6GKJ3</accession>
<dbReference type="EMBL" id="FSQW01000002">
    <property type="protein sequence ID" value="SIO08078.1"/>
    <property type="molecule type" value="Genomic_DNA"/>
</dbReference>
<protein>
    <submittedName>
        <fullName evidence="2">Uncharacterized protein</fullName>
    </submittedName>
</protein>